<dbReference type="OrthoDB" id="9813158at2"/>
<gene>
    <name evidence="1" type="ORF">DFR41_10578</name>
</gene>
<organism evidence="1 2">
    <name type="scientific">Pseudacidovorax intermedius</name>
    <dbReference type="NCBI Taxonomy" id="433924"/>
    <lineage>
        <taxon>Bacteria</taxon>
        <taxon>Pseudomonadati</taxon>
        <taxon>Pseudomonadota</taxon>
        <taxon>Betaproteobacteria</taxon>
        <taxon>Burkholderiales</taxon>
        <taxon>Comamonadaceae</taxon>
        <taxon>Pseudacidovorax</taxon>
    </lineage>
</organism>
<dbReference type="Proteomes" id="UP000255265">
    <property type="component" value="Unassembled WGS sequence"/>
</dbReference>
<dbReference type="Gene3D" id="3.10.129.10">
    <property type="entry name" value="Hotdog Thioesterase"/>
    <property type="match status" value="1"/>
</dbReference>
<reference evidence="1 2" key="1">
    <citation type="submission" date="2018-07" db="EMBL/GenBank/DDBJ databases">
        <title>Genomic Encyclopedia of Type Strains, Phase IV (KMG-IV): sequencing the most valuable type-strain genomes for metagenomic binning, comparative biology and taxonomic classification.</title>
        <authorList>
            <person name="Goeker M."/>
        </authorList>
    </citation>
    <scope>NUCLEOTIDE SEQUENCE [LARGE SCALE GENOMIC DNA]</scope>
    <source>
        <strain evidence="1 2">DSM 21352</strain>
    </source>
</reference>
<proteinExistence type="predicted"/>
<dbReference type="InterPro" id="IPR029069">
    <property type="entry name" value="HotDog_dom_sf"/>
</dbReference>
<sequence length="113" mass="11479">MSAGVGSDVEACAAGNDALRSTALLHAALARAARVRLSDVRRPLAAVDMQLMFSGVPGDAPRAQAEATGGGRSVCFCEAELQDAQGRTVARGMATFRYAEVGAPGKVDSEGGV</sequence>
<evidence type="ECO:0000313" key="1">
    <source>
        <dbReference type="EMBL" id="RDI24163.1"/>
    </source>
</evidence>
<dbReference type="AlphaFoldDB" id="A0A370FFS2"/>
<comment type="caution">
    <text evidence="1">The sequence shown here is derived from an EMBL/GenBank/DDBJ whole genome shotgun (WGS) entry which is preliminary data.</text>
</comment>
<dbReference type="RefSeq" id="WP_114803189.1">
    <property type="nucleotide sequence ID" value="NZ_QQAV01000005.1"/>
</dbReference>
<accession>A0A370FFS2</accession>
<keyword evidence="2" id="KW-1185">Reference proteome</keyword>
<name>A0A370FFS2_9BURK</name>
<dbReference type="SUPFAM" id="SSF54637">
    <property type="entry name" value="Thioesterase/thiol ester dehydrase-isomerase"/>
    <property type="match status" value="1"/>
</dbReference>
<evidence type="ECO:0008006" key="3">
    <source>
        <dbReference type="Google" id="ProtNLM"/>
    </source>
</evidence>
<dbReference type="EMBL" id="QQAV01000005">
    <property type="protein sequence ID" value="RDI24163.1"/>
    <property type="molecule type" value="Genomic_DNA"/>
</dbReference>
<protein>
    <recommendedName>
        <fullName evidence="3">Thioesterase domain-containing protein</fullName>
    </recommendedName>
</protein>
<evidence type="ECO:0000313" key="2">
    <source>
        <dbReference type="Proteomes" id="UP000255265"/>
    </source>
</evidence>